<sequence length="226" mass="25761">MNQSKFALLYRAWPTVKHRILDLFQASLEEGMLLTQWRHAKIIPLKKPNKRNYTFAWRPISLLATLGKILGSVVAERISHVPESNGLRSRRLCSCKSRYTQPGVADTQSNREGVEATLNEALDWEKRSGATFEADKTAIIHLAPKAYKPEQGCFTIKRQTVEPKDHVNILGILMDTKLKYKEHIARAASKGLEAGWSFDEFGVYPQRQRQRINQNRSVKYGCNHGA</sequence>
<dbReference type="PANTHER" id="PTHR33481:SF1">
    <property type="entry name" value="ENDONUCLEASE_EXONUCLEASE_PHOSPHATASE DOMAIN-CONTAINING PROTEIN-RELATED"/>
    <property type="match status" value="1"/>
</dbReference>
<evidence type="ECO:0000313" key="1">
    <source>
        <dbReference type="EMBL" id="CRL31451.1"/>
    </source>
</evidence>
<proteinExistence type="predicted"/>
<dbReference type="Proteomes" id="UP000053732">
    <property type="component" value="Unassembled WGS sequence"/>
</dbReference>
<dbReference type="GO" id="GO:0003964">
    <property type="term" value="F:RNA-directed DNA polymerase activity"/>
    <property type="evidence" value="ECO:0007669"/>
    <property type="project" value="UniProtKB-KW"/>
</dbReference>
<dbReference type="PANTHER" id="PTHR33481">
    <property type="entry name" value="REVERSE TRANSCRIPTASE"/>
    <property type="match status" value="1"/>
</dbReference>
<evidence type="ECO:0000313" key="2">
    <source>
        <dbReference type="Proteomes" id="UP000053732"/>
    </source>
</evidence>
<name>A0A0G4PYJ6_PENC3</name>
<dbReference type="STRING" id="1429867.A0A0G4PYJ6"/>
<gene>
    <name evidence="1" type="ORF">PCAMFM013_S3Jg000062</name>
</gene>
<keyword evidence="1" id="KW-0695">RNA-directed DNA polymerase</keyword>
<keyword evidence="2" id="KW-1185">Reference proteome</keyword>
<dbReference type="AlphaFoldDB" id="A0A0G4PYJ6"/>
<protein>
    <submittedName>
        <fullName evidence="1">RNA-directed DNA polymerase (Reverse transcriptase), related</fullName>
    </submittedName>
</protein>
<reference evidence="1 2" key="1">
    <citation type="journal article" date="2014" name="Nat. Commun.">
        <title>Multiple recent horizontal transfers of a large genomic region in cheese making fungi.</title>
        <authorList>
            <person name="Cheeseman K."/>
            <person name="Ropars J."/>
            <person name="Renault P."/>
            <person name="Dupont J."/>
            <person name="Gouzy J."/>
            <person name="Branca A."/>
            <person name="Abraham A.L."/>
            <person name="Ceppi M."/>
            <person name="Conseiller E."/>
            <person name="Debuchy R."/>
            <person name="Malagnac F."/>
            <person name="Goarin A."/>
            <person name="Silar P."/>
            <person name="Lacoste S."/>
            <person name="Sallet E."/>
            <person name="Bensimon A."/>
            <person name="Giraud T."/>
            <person name="Brygoo Y."/>
        </authorList>
    </citation>
    <scope>NUCLEOTIDE SEQUENCE [LARGE SCALE GENOMIC DNA]</scope>
    <source>
        <strain evidence="2">FM 013</strain>
    </source>
</reference>
<accession>A0A0G4PYJ6</accession>
<keyword evidence="1" id="KW-0548">Nucleotidyltransferase</keyword>
<organism evidence="1 2">
    <name type="scientific">Penicillium camemberti (strain FM 013)</name>
    <dbReference type="NCBI Taxonomy" id="1429867"/>
    <lineage>
        <taxon>Eukaryota</taxon>
        <taxon>Fungi</taxon>
        <taxon>Dikarya</taxon>
        <taxon>Ascomycota</taxon>
        <taxon>Pezizomycotina</taxon>
        <taxon>Eurotiomycetes</taxon>
        <taxon>Eurotiomycetidae</taxon>
        <taxon>Eurotiales</taxon>
        <taxon>Aspergillaceae</taxon>
        <taxon>Penicillium</taxon>
    </lineage>
</organism>
<dbReference type="EMBL" id="HG793312">
    <property type="protein sequence ID" value="CRL31451.1"/>
    <property type="molecule type" value="Genomic_DNA"/>
</dbReference>
<keyword evidence="1" id="KW-0808">Transferase</keyword>